<dbReference type="SMART" id="SM00267">
    <property type="entry name" value="GGDEF"/>
    <property type="match status" value="1"/>
</dbReference>
<keyword evidence="6" id="KW-1185">Reference proteome</keyword>
<name>A0A0R0C6B1_9GAMM</name>
<dbReference type="SUPFAM" id="SSF55073">
    <property type="entry name" value="Nucleotide cyclase"/>
    <property type="match status" value="1"/>
</dbReference>
<dbReference type="PANTHER" id="PTHR45138">
    <property type="entry name" value="REGULATORY COMPONENTS OF SENSORY TRANSDUCTION SYSTEM"/>
    <property type="match status" value="1"/>
</dbReference>
<feature type="transmembrane region" description="Helical" evidence="3">
    <location>
        <begin position="346"/>
        <end position="366"/>
    </location>
</feature>
<reference evidence="5 6" key="1">
    <citation type="submission" date="2015-05" db="EMBL/GenBank/DDBJ databases">
        <title>Genome sequencing and analysis of members of genus Stenotrophomonas.</title>
        <authorList>
            <person name="Patil P.P."/>
            <person name="Midha S."/>
            <person name="Patil P.B."/>
        </authorList>
    </citation>
    <scope>NUCLEOTIDE SEQUENCE [LARGE SCALE GENOMIC DNA]</scope>
    <source>
        <strain evidence="5 6">DSM 18929</strain>
    </source>
</reference>
<dbReference type="OrthoDB" id="9803824at2"/>
<dbReference type="RefSeq" id="WP_057632639.1">
    <property type="nucleotide sequence ID" value="NZ_LDJI01000009.1"/>
</dbReference>
<proteinExistence type="predicted"/>
<dbReference type="InterPro" id="IPR050469">
    <property type="entry name" value="Diguanylate_Cyclase"/>
</dbReference>
<dbReference type="SMART" id="SM01080">
    <property type="entry name" value="CHASE2"/>
    <property type="match status" value="1"/>
</dbReference>
<dbReference type="Pfam" id="PF05226">
    <property type="entry name" value="CHASE2"/>
    <property type="match status" value="1"/>
</dbReference>
<dbReference type="Gene3D" id="3.30.70.270">
    <property type="match status" value="1"/>
</dbReference>
<keyword evidence="3" id="KW-1133">Transmembrane helix</keyword>
<keyword evidence="3" id="KW-0472">Membrane</keyword>
<feature type="transmembrane region" description="Helical" evidence="3">
    <location>
        <begin position="291"/>
        <end position="310"/>
    </location>
</feature>
<keyword evidence="3" id="KW-0812">Transmembrane</keyword>
<dbReference type="EMBL" id="LDJI01000009">
    <property type="protein sequence ID" value="KRG65229.1"/>
    <property type="molecule type" value="Genomic_DNA"/>
</dbReference>
<dbReference type="PATRIC" id="fig|405444.3.peg.3787"/>
<dbReference type="GO" id="GO:0043709">
    <property type="term" value="P:cell adhesion involved in single-species biofilm formation"/>
    <property type="evidence" value="ECO:0007669"/>
    <property type="project" value="TreeGrafter"/>
</dbReference>
<accession>A0A0R0C6B1</accession>
<dbReference type="InterPro" id="IPR000160">
    <property type="entry name" value="GGDEF_dom"/>
</dbReference>
<evidence type="ECO:0000259" key="4">
    <source>
        <dbReference type="PROSITE" id="PS50887"/>
    </source>
</evidence>
<dbReference type="NCBIfam" id="TIGR00254">
    <property type="entry name" value="GGDEF"/>
    <property type="match status" value="1"/>
</dbReference>
<evidence type="ECO:0000256" key="1">
    <source>
        <dbReference type="ARBA" id="ARBA00001946"/>
    </source>
</evidence>
<dbReference type="GO" id="GO:0005886">
    <property type="term" value="C:plasma membrane"/>
    <property type="evidence" value="ECO:0007669"/>
    <property type="project" value="TreeGrafter"/>
</dbReference>
<comment type="cofactor">
    <cofactor evidence="1">
        <name>Mg(2+)</name>
        <dbReference type="ChEBI" id="CHEBI:18420"/>
    </cofactor>
</comment>
<evidence type="ECO:0000256" key="2">
    <source>
        <dbReference type="ARBA" id="ARBA00012528"/>
    </source>
</evidence>
<dbReference type="FunFam" id="3.30.70.270:FF:000001">
    <property type="entry name" value="Diguanylate cyclase domain protein"/>
    <property type="match status" value="1"/>
</dbReference>
<comment type="caution">
    <text evidence="5">The sequence shown here is derived from an EMBL/GenBank/DDBJ whole genome shotgun (WGS) entry which is preliminary data.</text>
</comment>
<dbReference type="STRING" id="405444.ABB26_05375"/>
<evidence type="ECO:0000256" key="3">
    <source>
        <dbReference type="SAM" id="Phobius"/>
    </source>
</evidence>
<dbReference type="CDD" id="cd01949">
    <property type="entry name" value="GGDEF"/>
    <property type="match status" value="1"/>
</dbReference>
<dbReference type="PROSITE" id="PS50887">
    <property type="entry name" value="GGDEF"/>
    <property type="match status" value="1"/>
</dbReference>
<dbReference type="InterPro" id="IPR029787">
    <property type="entry name" value="Nucleotide_cyclase"/>
</dbReference>
<dbReference type="EC" id="2.7.7.65" evidence="2"/>
<feature type="domain" description="GGDEF" evidence="4">
    <location>
        <begin position="405"/>
        <end position="541"/>
    </location>
</feature>
<dbReference type="Pfam" id="PF00990">
    <property type="entry name" value="GGDEF"/>
    <property type="match status" value="1"/>
</dbReference>
<sequence length="543" mass="59678">MRVLRLRWHQHLLLAAAVGALAGWISHTKVFWQQDESAYDQLVGNWNYEADPSLLIVAIDDHSLQQLGQWPWPRGTHARLLDRLQQAGAEHVALDLLFIEPDRKDRDQDALLADAIKRSGNVLLPVLAVAPSDEAVPEELMPVPVISAAAAQLAHTDIEIEGDGIARGLYLKAGIGSAYWPALGMALAGRIDPVPGLPSPQDSTLTPYQWHRDNYVRLRYAGPPGTFPQVSYSDVLEGRIAPGLLHGRRVIVGMTASGVAPRLLTPTSHERWMSGSEYQANVASMLLAHHAILPLMPLAQIFFVALLVMLCAMATTSSLPPWLVGAVAIPAPLLLSFILLRGFNLWFAPVAAVVSIIVLLLAWGLWRIRYWRRQANRDPLTGLANRMRFEETLQLETDAARRSGRPLSLLLVDVDHFKSYNDTYGHYVGDRVLRQVANTIDDLARRPRDLAARFGGDEFAVILPDTPQAGAVQLIESLLARTRQQGITVDKGRLAQVSLTIGVYTVVPAAQDTPASLFEAADAALYRAKEAGRDTYDADPSPR</sequence>
<dbReference type="PANTHER" id="PTHR45138:SF24">
    <property type="entry name" value="DIGUANYLATE CYCLASE DGCC-RELATED"/>
    <property type="match status" value="1"/>
</dbReference>
<dbReference type="GO" id="GO:1902201">
    <property type="term" value="P:negative regulation of bacterial-type flagellum-dependent cell motility"/>
    <property type="evidence" value="ECO:0007669"/>
    <property type="project" value="TreeGrafter"/>
</dbReference>
<dbReference type="AlphaFoldDB" id="A0A0R0C6B1"/>
<evidence type="ECO:0000313" key="6">
    <source>
        <dbReference type="Proteomes" id="UP000050864"/>
    </source>
</evidence>
<dbReference type="GO" id="GO:0052621">
    <property type="term" value="F:diguanylate cyclase activity"/>
    <property type="evidence" value="ECO:0007669"/>
    <property type="project" value="UniProtKB-EC"/>
</dbReference>
<organism evidence="5 6">
    <name type="scientific">Stenotrophomonas humi</name>
    <dbReference type="NCBI Taxonomy" id="405444"/>
    <lineage>
        <taxon>Bacteria</taxon>
        <taxon>Pseudomonadati</taxon>
        <taxon>Pseudomonadota</taxon>
        <taxon>Gammaproteobacteria</taxon>
        <taxon>Lysobacterales</taxon>
        <taxon>Lysobacteraceae</taxon>
        <taxon>Stenotrophomonas</taxon>
    </lineage>
</organism>
<dbReference type="InterPro" id="IPR043128">
    <property type="entry name" value="Rev_trsase/Diguanyl_cyclase"/>
</dbReference>
<dbReference type="Proteomes" id="UP000050864">
    <property type="component" value="Unassembled WGS sequence"/>
</dbReference>
<protein>
    <recommendedName>
        <fullName evidence="2">diguanylate cyclase</fullName>
        <ecNumber evidence="2">2.7.7.65</ecNumber>
    </recommendedName>
</protein>
<evidence type="ECO:0000313" key="5">
    <source>
        <dbReference type="EMBL" id="KRG65229.1"/>
    </source>
</evidence>
<feature type="transmembrane region" description="Helical" evidence="3">
    <location>
        <begin position="322"/>
        <end position="340"/>
    </location>
</feature>
<gene>
    <name evidence="5" type="ORF">ABB26_05375</name>
</gene>
<dbReference type="InterPro" id="IPR007890">
    <property type="entry name" value="CHASE2"/>
</dbReference>